<dbReference type="Proteomes" id="UP000886861">
    <property type="component" value="Unassembled WGS sequence"/>
</dbReference>
<evidence type="ECO:0000313" key="2">
    <source>
        <dbReference type="Proteomes" id="UP000886861"/>
    </source>
</evidence>
<dbReference type="InterPro" id="IPR011004">
    <property type="entry name" value="Trimer_LpxA-like_sf"/>
</dbReference>
<comment type="caution">
    <text evidence="1">The sequence shown here is derived from an EMBL/GenBank/DDBJ whole genome shotgun (WGS) entry which is preliminary data.</text>
</comment>
<reference evidence="1" key="1">
    <citation type="submission" date="2020-10" db="EMBL/GenBank/DDBJ databases">
        <authorList>
            <person name="Gilroy R."/>
        </authorList>
    </citation>
    <scope>NUCLEOTIDE SEQUENCE</scope>
    <source>
        <strain evidence="1">CHK186-9395</strain>
    </source>
</reference>
<evidence type="ECO:0000313" key="1">
    <source>
        <dbReference type="EMBL" id="HIV01110.1"/>
    </source>
</evidence>
<sequence length="260" mass="29398">MAVIETLTVMEKETKLVDNEISVIIMLEKKFGEFMKSYDLKIWGKKMWEWVALACDGYMIKTIPCTPESDVLTLIKPLLTESKYTVVLYSDTPLFKRQTLNEIMTYVRQRDLNVLPLKRGYVFNTNYIRAAESIRALVQEDFGTDDFTVVEDYAGLSKVSRILKNRIISFHLASGVQICDTSSTFIDADVMIEKGTVLEPNTYIKGASFIGKNCHIEFGSVIENSIISDECIIKSSYISESRISEKTVVGPYESVVAKSS</sequence>
<organism evidence="1 2">
    <name type="scientific">Candidatus Caccopulliclostridium gallistercoris</name>
    <dbReference type="NCBI Taxonomy" id="2840719"/>
    <lineage>
        <taxon>Bacteria</taxon>
        <taxon>Bacillati</taxon>
        <taxon>Bacillota</taxon>
        <taxon>Clostridia</taxon>
        <taxon>Candidatus Caccopulliclostridium</taxon>
    </lineage>
</organism>
<dbReference type="AlphaFoldDB" id="A0A9D1NDL8"/>
<dbReference type="SUPFAM" id="SSF53448">
    <property type="entry name" value="Nucleotide-diphospho-sugar transferases"/>
    <property type="match status" value="1"/>
</dbReference>
<name>A0A9D1NDL8_9FIRM</name>
<proteinExistence type="predicted"/>
<dbReference type="EMBL" id="DVOJ01000004">
    <property type="protein sequence ID" value="HIV01110.1"/>
    <property type="molecule type" value="Genomic_DNA"/>
</dbReference>
<dbReference type="InterPro" id="IPR029044">
    <property type="entry name" value="Nucleotide-diphossugar_trans"/>
</dbReference>
<protein>
    <submittedName>
        <fullName evidence="1">Uncharacterized protein</fullName>
    </submittedName>
</protein>
<dbReference type="Gene3D" id="2.160.10.10">
    <property type="entry name" value="Hexapeptide repeat proteins"/>
    <property type="match status" value="1"/>
</dbReference>
<gene>
    <name evidence="1" type="ORF">IAA62_00940</name>
</gene>
<accession>A0A9D1NDL8</accession>
<dbReference type="SUPFAM" id="SSF51161">
    <property type="entry name" value="Trimeric LpxA-like enzymes"/>
    <property type="match status" value="1"/>
</dbReference>
<reference evidence="1" key="2">
    <citation type="journal article" date="2021" name="PeerJ">
        <title>Extensive microbial diversity within the chicken gut microbiome revealed by metagenomics and culture.</title>
        <authorList>
            <person name="Gilroy R."/>
            <person name="Ravi A."/>
            <person name="Getino M."/>
            <person name="Pursley I."/>
            <person name="Horton D.L."/>
            <person name="Alikhan N.F."/>
            <person name="Baker D."/>
            <person name="Gharbi K."/>
            <person name="Hall N."/>
            <person name="Watson M."/>
            <person name="Adriaenssens E.M."/>
            <person name="Foster-Nyarko E."/>
            <person name="Jarju S."/>
            <person name="Secka A."/>
            <person name="Antonio M."/>
            <person name="Oren A."/>
            <person name="Chaudhuri R.R."/>
            <person name="La Ragione R."/>
            <person name="Hildebrand F."/>
            <person name="Pallen M.J."/>
        </authorList>
    </citation>
    <scope>NUCLEOTIDE SEQUENCE</scope>
    <source>
        <strain evidence="1">CHK186-9395</strain>
    </source>
</reference>